<protein>
    <submittedName>
        <fullName evidence="2">Uncharacterized protein</fullName>
    </submittedName>
</protein>
<sequence length="150" mass="17590">MYFWKSVARTPRRESPYHTNVRSLLLLSTWKNKMVAAVAVTGLKVRIFTLVIKLLLCLLYVIRVFLDRGPDHAACYGCDPVNVTIFRDLTPEQEISYNDMRPRTNYINWNAVVWVDRPLTLWIFQKKIGTKLYLMWGAKPPKPRAPLRRP</sequence>
<accession>A0A4Y2PVI5</accession>
<evidence type="ECO:0000256" key="1">
    <source>
        <dbReference type="SAM" id="Phobius"/>
    </source>
</evidence>
<keyword evidence="3" id="KW-1185">Reference proteome</keyword>
<keyword evidence="1" id="KW-0812">Transmembrane</keyword>
<dbReference type="OrthoDB" id="6436025at2759"/>
<evidence type="ECO:0000313" key="2">
    <source>
        <dbReference type="EMBL" id="GBN55915.1"/>
    </source>
</evidence>
<gene>
    <name evidence="2" type="ORF">AVEN_209871_1</name>
</gene>
<organism evidence="2 3">
    <name type="scientific">Araneus ventricosus</name>
    <name type="common">Orbweaver spider</name>
    <name type="synonym">Epeira ventricosa</name>
    <dbReference type="NCBI Taxonomy" id="182803"/>
    <lineage>
        <taxon>Eukaryota</taxon>
        <taxon>Metazoa</taxon>
        <taxon>Ecdysozoa</taxon>
        <taxon>Arthropoda</taxon>
        <taxon>Chelicerata</taxon>
        <taxon>Arachnida</taxon>
        <taxon>Araneae</taxon>
        <taxon>Araneomorphae</taxon>
        <taxon>Entelegynae</taxon>
        <taxon>Araneoidea</taxon>
        <taxon>Araneidae</taxon>
        <taxon>Araneus</taxon>
    </lineage>
</organism>
<reference evidence="2 3" key="1">
    <citation type="journal article" date="2019" name="Sci. Rep.">
        <title>Orb-weaving spider Araneus ventricosus genome elucidates the spidroin gene catalogue.</title>
        <authorList>
            <person name="Kono N."/>
            <person name="Nakamura H."/>
            <person name="Ohtoshi R."/>
            <person name="Moran D.A.P."/>
            <person name="Shinohara A."/>
            <person name="Yoshida Y."/>
            <person name="Fujiwara M."/>
            <person name="Mori M."/>
            <person name="Tomita M."/>
            <person name="Arakawa K."/>
        </authorList>
    </citation>
    <scope>NUCLEOTIDE SEQUENCE [LARGE SCALE GENOMIC DNA]</scope>
</reference>
<dbReference type="EMBL" id="BGPR01012404">
    <property type="protein sequence ID" value="GBN55915.1"/>
    <property type="molecule type" value="Genomic_DNA"/>
</dbReference>
<keyword evidence="1" id="KW-1133">Transmembrane helix</keyword>
<feature type="transmembrane region" description="Helical" evidence="1">
    <location>
        <begin position="34"/>
        <end position="62"/>
    </location>
</feature>
<keyword evidence="1" id="KW-0472">Membrane</keyword>
<dbReference type="Proteomes" id="UP000499080">
    <property type="component" value="Unassembled WGS sequence"/>
</dbReference>
<evidence type="ECO:0000313" key="3">
    <source>
        <dbReference type="Proteomes" id="UP000499080"/>
    </source>
</evidence>
<dbReference type="AlphaFoldDB" id="A0A4Y2PVI5"/>
<proteinExistence type="predicted"/>
<comment type="caution">
    <text evidence="2">The sequence shown here is derived from an EMBL/GenBank/DDBJ whole genome shotgun (WGS) entry which is preliminary data.</text>
</comment>
<name>A0A4Y2PVI5_ARAVE</name>